<protein>
    <submittedName>
        <fullName evidence="1">Uncharacterized protein</fullName>
    </submittedName>
</protein>
<gene>
    <name evidence="1" type="ORF">Fot_04277</name>
</gene>
<dbReference type="AlphaFoldDB" id="A0ABD1XF49"/>
<reference evidence="2" key="1">
    <citation type="submission" date="2024-07" db="EMBL/GenBank/DDBJ databases">
        <title>Two chromosome-level genome assemblies of Korean endemic species Abeliophyllum distichum and Forsythia ovata (Oleaceae).</title>
        <authorList>
            <person name="Jang H."/>
        </authorList>
    </citation>
    <scope>NUCLEOTIDE SEQUENCE [LARGE SCALE GENOMIC DNA]</scope>
</reference>
<dbReference type="Proteomes" id="UP001604277">
    <property type="component" value="Unassembled WGS sequence"/>
</dbReference>
<evidence type="ECO:0000313" key="2">
    <source>
        <dbReference type="Proteomes" id="UP001604277"/>
    </source>
</evidence>
<proteinExistence type="predicted"/>
<keyword evidence="2" id="KW-1185">Reference proteome</keyword>
<comment type="caution">
    <text evidence="1">The sequence shown here is derived from an EMBL/GenBank/DDBJ whole genome shotgun (WGS) entry which is preliminary data.</text>
</comment>
<name>A0ABD1XF49_9LAMI</name>
<organism evidence="1 2">
    <name type="scientific">Forsythia ovata</name>
    <dbReference type="NCBI Taxonomy" id="205694"/>
    <lineage>
        <taxon>Eukaryota</taxon>
        <taxon>Viridiplantae</taxon>
        <taxon>Streptophyta</taxon>
        <taxon>Embryophyta</taxon>
        <taxon>Tracheophyta</taxon>
        <taxon>Spermatophyta</taxon>
        <taxon>Magnoliopsida</taxon>
        <taxon>eudicotyledons</taxon>
        <taxon>Gunneridae</taxon>
        <taxon>Pentapetalae</taxon>
        <taxon>asterids</taxon>
        <taxon>lamiids</taxon>
        <taxon>Lamiales</taxon>
        <taxon>Oleaceae</taxon>
        <taxon>Forsythieae</taxon>
        <taxon>Forsythia</taxon>
    </lineage>
</organism>
<sequence length="109" mass="12127">MAPWHPSINVLEFPNLPMNILCQNDSLQGKMSIAFEAGTKSSIPSQEPVYTSTFLEDKEKKNKVIGTPSQEILKPITSKEKMKIPIREDIQDIKNSEGTTQIIGNNGVK</sequence>
<accession>A0ABD1XF49</accession>
<dbReference type="EMBL" id="JBFOLJ010000001">
    <property type="protein sequence ID" value="KAL2559538.1"/>
    <property type="molecule type" value="Genomic_DNA"/>
</dbReference>
<evidence type="ECO:0000313" key="1">
    <source>
        <dbReference type="EMBL" id="KAL2559538.1"/>
    </source>
</evidence>